<dbReference type="EMBL" id="BGZK01002504">
    <property type="protein sequence ID" value="GBP94433.1"/>
    <property type="molecule type" value="Genomic_DNA"/>
</dbReference>
<comment type="caution">
    <text evidence="1">The sequence shown here is derived from an EMBL/GenBank/DDBJ whole genome shotgun (WGS) entry which is preliminary data.</text>
</comment>
<proteinExistence type="predicted"/>
<name>A0A4C2A5A2_EUMVA</name>
<dbReference type="Proteomes" id="UP000299102">
    <property type="component" value="Unassembled WGS sequence"/>
</dbReference>
<accession>A0A4C2A5A2</accession>
<sequence length="101" mass="10912">MANESQIFMDIFQEILAHSGNSTNGSIANDDQIVSALREQAVKGGGSEALEAMLVKMMADVKIRLSLPSKPEECDYCEGNFRAVVEGYKGIHGYVSLLVSS</sequence>
<protein>
    <submittedName>
        <fullName evidence="1">Uncharacterized protein</fullName>
    </submittedName>
</protein>
<reference evidence="1 2" key="1">
    <citation type="journal article" date="2019" name="Commun. Biol.">
        <title>The bagworm genome reveals a unique fibroin gene that provides high tensile strength.</title>
        <authorList>
            <person name="Kono N."/>
            <person name="Nakamura H."/>
            <person name="Ohtoshi R."/>
            <person name="Tomita M."/>
            <person name="Numata K."/>
            <person name="Arakawa K."/>
        </authorList>
    </citation>
    <scope>NUCLEOTIDE SEQUENCE [LARGE SCALE GENOMIC DNA]</scope>
</reference>
<evidence type="ECO:0000313" key="1">
    <source>
        <dbReference type="EMBL" id="GBP94433.1"/>
    </source>
</evidence>
<organism evidence="1 2">
    <name type="scientific">Eumeta variegata</name>
    <name type="common">Bagworm moth</name>
    <name type="synonym">Eumeta japonica</name>
    <dbReference type="NCBI Taxonomy" id="151549"/>
    <lineage>
        <taxon>Eukaryota</taxon>
        <taxon>Metazoa</taxon>
        <taxon>Ecdysozoa</taxon>
        <taxon>Arthropoda</taxon>
        <taxon>Hexapoda</taxon>
        <taxon>Insecta</taxon>
        <taxon>Pterygota</taxon>
        <taxon>Neoptera</taxon>
        <taxon>Endopterygota</taxon>
        <taxon>Lepidoptera</taxon>
        <taxon>Glossata</taxon>
        <taxon>Ditrysia</taxon>
        <taxon>Tineoidea</taxon>
        <taxon>Psychidae</taxon>
        <taxon>Oiketicinae</taxon>
        <taxon>Eumeta</taxon>
    </lineage>
</organism>
<dbReference type="OrthoDB" id="7358153at2759"/>
<dbReference type="AlphaFoldDB" id="A0A4C2A5A2"/>
<gene>
    <name evidence="1" type="ORF">EVAR_65476_1</name>
</gene>
<keyword evidence="2" id="KW-1185">Reference proteome</keyword>
<evidence type="ECO:0000313" key="2">
    <source>
        <dbReference type="Proteomes" id="UP000299102"/>
    </source>
</evidence>